<evidence type="ECO:0000259" key="2">
    <source>
        <dbReference type="Pfam" id="PF20335"/>
    </source>
</evidence>
<evidence type="ECO:0000256" key="1">
    <source>
        <dbReference type="SAM" id="MobiDB-lite"/>
    </source>
</evidence>
<dbReference type="RefSeq" id="WP_251370622.1">
    <property type="nucleotide sequence ID" value="NZ_OU015430.1"/>
</dbReference>
<feature type="region of interest" description="Disordered" evidence="1">
    <location>
        <begin position="11"/>
        <end position="32"/>
    </location>
</feature>
<dbReference type="EMBL" id="OU015430">
    <property type="protein sequence ID" value="CAG4968942.1"/>
    <property type="molecule type" value="Genomic_DNA"/>
</dbReference>
<dbReference type="Proteomes" id="UP000680116">
    <property type="component" value="Chromosome"/>
</dbReference>
<evidence type="ECO:0000313" key="3">
    <source>
        <dbReference type="EMBL" id="CAG4968942.1"/>
    </source>
</evidence>
<name>A0ABM8UCS6_9GAMM</name>
<organism evidence="3 4">
    <name type="scientific">Novilysobacter luteus</name>
    <dbReference type="NCBI Taxonomy" id="2822368"/>
    <lineage>
        <taxon>Bacteria</taxon>
        <taxon>Pseudomonadati</taxon>
        <taxon>Pseudomonadota</taxon>
        <taxon>Gammaproteobacteria</taxon>
        <taxon>Lysobacterales</taxon>
        <taxon>Lysobacteraceae</taxon>
        <taxon>Novilysobacter</taxon>
    </lineage>
</organism>
<dbReference type="InterPro" id="IPR046582">
    <property type="entry name" value="DUF6630"/>
</dbReference>
<proteinExistence type="predicted"/>
<dbReference type="Pfam" id="PF20335">
    <property type="entry name" value="DUF6630"/>
    <property type="match status" value="1"/>
</dbReference>
<feature type="domain" description="DUF6630" evidence="2">
    <location>
        <begin position="59"/>
        <end position="205"/>
    </location>
</feature>
<accession>A0ABM8UCS6</accession>
<evidence type="ECO:0000313" key="4">
    <source>
        <dbReference type="Proteomes" id="UP000680116"/>
    </source>
</evidence>
<feature type="compositionally biased region" description="Basic and acidic residues" evidence="1">
    <location>
        <begin position="11"/>
        <end position="21"/>
    </location>
</feature>
<keyword evidence="4" id="KW-1185">Reference proteome</keyword>
<reference evidence="3 4" key="1">
    <citation type="submission" date="2021-04" db="EMBL/GenBank/DDBJ databases">
        <authorList>
            <person name="Rodrigo-Torres L."/>
            <person name="Arahal R. D."/>
            <person name="Lucena T."/>
        </authorList>
    </citation>
    <scope>NUCLEOTIDE SEQUENCE [LARGE SCALE GENOMIC DNA]</scope>
    <source>
        <strain evidence="3 4">CECT 30171</strain>
    </source>
</reference>
<protein>
    <recommendedName>
        <fullName evidence="2">DUF6630 domain-containing protein</fullName>
    </recommendedName>
</protein>
<sequence length="208" mass="22595">MLDIPSLLRATPDRGPVHLPDEYDPDDNFAHARDAGAWGEDADDASAEGESDAGIEALAWQLLLLANPGDEDAALQQFRVFQEAWVEAGADESDVADLLHDASDWRSGFEIAETDAAGMVQALDELAARWSLRIDWGVEDPTDEAFLAAAEVPGLLDTAFDRLREYGYTVWVRETDGGYAGWITLSRDDEGMRMLSAALGLDLRPAGA</sequence>
<gene>
    <name evidence="3" type="ORF">LYB30171_00384</name>
</gene>